<evidence type="ECO:0000256" key="3">
    <source>
        <dbReference type="ARBA" id="ARBA00022475"/>
    </source>
</evidence>
<dbReference type="InterPro" id="IPR000515">
    <property type="entry name" value="MetI-like"/>
</dbReference>
<dbReference type="RefSeq" id="WP_249591508.1">
    <property type="nucleotide sequence ID" value="NZ_BAAAQL010000018.1"/>
</dbReference>
<evidence type="ECO:0000256" key="4">
    <source>
        <dbReference type="ARBA" id="ARBA00022692"/>
    </source>
</evidence>
<dbReference type="Gene3D" id="1.10.3720.10">
    <property type="entry name" value="MetI-like"/>
    <property type="match status" value="1"/>
</dbReference>
<protein>
    <submittedName>
        <fullName evidence="9">Sugar ABC transporter permease</fullName>
    </submittedName>
</protein>
<keyword evidence="6 7" id="KW-0472">Membrane</keyword>
<dbReference type="CDD" id="cd06261">
    <property type="entry name" value="TM_PBP2"/>
    <property type="match status" value="1"/>
</dbReference>
<keyword evidence="2 7" id="KW-0813">Transport</keyword>
<evidence type="ECO:0000256" key="2">
    <source>
        <dbReference type="ARBA" id="ARBA00022448"/>
    </source>
</evidence>
<feature type="transmembrane region" description="Helical" evidence="7">
    <location>
        <begin position="21"/>
        <end position="41"/>
    </location>
</feature>
<evidence type="ECO:0000256" key="5">
    <source>
        <dbReference type="ARBA" id="ARBA00022989"/>
    </source>
</evidence>
<dbReference type="PANTHER" id="PTHR30193:SF42">
    <property type="entry name" value="ABC TRANSPORTER PERMEASE PROTEIN"/>
    <property type="match status" value="1"/>
</dbReference>
<dbReference type="InterPro" id="IPR051393">
    <property type="entry name" value="ABC_transporter_permease"/>
</dbReference>
<comment type="similarity">
    <text evidence="7">Belongs to the binding-protein-dependent transport system permease family.</text>
</comment>
<dbReference type="PANTHER" id="PTHR30193">
    <property type="entry name" value="ABC TRANSPORTER PERMEASE PROTEIN"/>
    <property type="match status" value="1"/>
</dbReference>
<dbReference type="InterPro" id="IPR035906">
    <property type="entry name" value="MetI-like_sf"/>
</dbReference>
<feature type="transmembrane region" description="Helical" evidence="7">
    <location>
        <begin position="120"/>
        <end position="141"/>
    </location>
</feature>
<dbReference type="Proteomes" id="UP000829992">
    <property type="component" value="Chromosome"/>
</dbReference>
<feature type="transmembrane region" description="Helical" evidence="7">
    <location>
        <begin position="167"/>
        <end position="190"/>
    </location>
</feature>
<evidence type="ECO:0000313" key="9">
    <source>
        <dbReference type="EMBL" id="UQT60174.1"/>
    </source>
</evidence>
<evidence type="ECO:0000259" key="8">
    <source>
        <dbReference type="PROSITE" id="PS50928"/>
    </source>
</evidence>
<accession>A0ABY4Q4X3</accession>
<reference evidence="9 10" key="1">
    <citation type="submission" date="2022-05" db="EMBL/GenBank/DDBJ databases">
        <authorList>
            <person name="Zhou X."/>
            <person name="Li K."/>
            <person name="Man Y."/>
        </authorList>
    </citation>
    <scope>NUCLEOTIDE SEQUENCE [LARGE SCALE GENOMIC DNA]</scope>
    <source>
        <strain evidence="9 10">MS405</strain>
    </source>
</reference>
<name>A0ABY4Q4X3_9ACTN</name>
<feature type="domain" description="ABC transmembrane type-1" evidence="8">
    <location>
        <begin position="83"/>
        <end position="295"/>
    </location>
</feature>
<dbReference type="EMBL" id="CP097289">
    <property type="protein sequence ID" value="UQT60174.1"/>
    <property type="molecule type" value="Genomic_DNA"/>
</dbReference>
<organism evidence="9 10">
    <name type="scientific">Streptomyces durmitorensis</name>
    <dbReference type="NCBI Taxonomy" id="319947"/>
    <lineage>
        <taxon>Bacteria</taxon>
        <taxon>Bacillati</taxon>
        <taxon>Actinomycetota</taxon>
        <taxon>Actinomycetes</taxon>
        <taxon>Kitasatosporales</taxon>
        <taxon>Streptomycetaceae</taxon>
        <taxon>Streptomyces</taxon>
    </lineage>
</organism>
<evidence type="ECO:0000256" key="7">
    <source>
        <dbReference type="RuleBase" id="RU363032"/>
    </source>
</evidence>
<gene>
    <name evidence="9" type="ORF">M4V62_36795</name>
</gene>
<evidence type="ECO:0000256" key="1">
    <source>
        <dbReference type="ARBA" id="ARBA00004651"/>
    </source>
</evidence>
<dbReference type="SUPFAM" id="SSF161098">
    <property type="entry name" value="MetI-like"/>
    <property type="match status" value="1"/>
</dbReference>
<proteinExistence type="inferred from homology"/>
<evidence type="ECO:0000256" key="6">
    <source>
        <dbReference type="ARBA" id="ARBA00023136"/>
    </source>
</evidence>
<comment type="subcellular location">
    <subcellularLocation>
        <location evidence="1 7">Cell membrane</location>
        <topology evidence="1 7">Multi-pass membrane protein</topology>
    </subcellularLocation>
</comment>
<evidence type="ECO:0000313" key="10">
    <source>
        <dbReference type="Proteomes" id="UP000829992"/>
    </source>
</evidence>
<keyword evidence="5 7" id="KW-1133">Transmembrane helix</keyword>
<dbReference type="PROSITE" id="PS50928">
    <property type="entry name" value="ABC_TM1"/>
    <property type="match status" value="1"/>
</dbReference>
<keyword evidence="10" id="KW-1185">Reference proteome</keyword>
<keyword evidence="4 7" id="KW-0812">Transmembrane</keyword>
<dbReference type="Pfam" id="PF00528">
    <property type="entry name" value="BPD_transp_1"/>
    <property type="match status" value="1"/>
</dbReference>
<feature type="transmembrane region" description="Helical" evidence="7">
    <location>
        <begin position="272"/>
        <end position="295"/>
    </location>
</feature>
<keyword evidence="3" id="KW-1003">Cell membrane</keyword>
<feature type="transmembrane region" description="Helical" evidence="7">
    <location>
        <begin position="87"/>
        <end position="108"/>
    </location>
</feature>
<sequence>MPQKTARRAGRRGPRRFSRRDIAVLGVLLGIPVLLDIFIIWGPTLASVGLSFTSWDGIGDIQWVGGKNYENLVDNYPAFWPAVRHNLLWIAFLGLVATPFGLLLAVVIDRGVRFSRFYQSVLYMPVVLSLAVVGFMAQLILGTDQGVINTILNNQNDPIDWLGNSDINIWMMMLAASWRHTGYVMILYLAGLKSVDPALKEAAQIDGANARQTFFRVVFPTLRPVNVIVGVITVIEALRAFDIVYAVNKGRNGLELLSVLITDNIIGEASRIGFGSAIAVVLLTVSLGFIVTFLVQELRGARDR</sequence>